<reference evidence="2 3" key="1">
    <citation type="submission" date="2024-02" db="EMBL/GenBank/DDBJ databases">
        <title>High-quality chromosome-scale genome assembly of Pensacola bahiagrass (Paspalum notatum Flugge var. saurae).</title>
        <authorList>
            <person name="Vega J.M."/>
            <person name="Podio M."/>
            <person name="Orjuela J."/>
            <person name="Siena L.A."/>
            <person name="Pessino S.C."/>
            <person name="Combes M.C."/>
            <person name="Mariac C."/>
            <person name="Albertini E."/>
            <person name="Pupilli F."/>
            <person name="Ortiz J.P.A."/>
            <person name="Leblanc O."/>
        </authorList>
    </citation>
    <scope>NUCLEOTIDE SEQUENCE [LARGE SCALE GENOMIC DNA]</scope>
    <source>
        <strain evidence="2">R1</strain>
        <tissue evidence="2">Leaf</tissue>
    </source>
</reference>
<keyword evidence="3" id="KW-1185">Reference proteome</keyword>
<feature type="non-terminal residue" evidence="2">
    <location>
        <position position="284"/>
    </location>
</feature>
<name>A0AAQ3X2M9_PASNO</name>
<gene>
    <name evidence="2" type="ORF">U9M48_029382</name>
</gene>
<dbReference type="EMBL" id="CP144750">
    <property type="protein sequence ID" value="WVZ82075.1"/>
    <property type="molecule type" value="Genomic_DNA"/>
</dbReference>
<evidence type="ECO:0000313" key="2">
    <source>
        <dbReference type="EMBL" id="WVZ82075.1"/>
    </source>
</evidence>
<feature type="compositionally biased region" description="Basic and acidic residues" evidence="1">
    <location>
        <begin position="42"/>
        <end position="51"/>
    </location>
</feature>
<organism evidence="2 3">
    <name type="scientific">Paspalum notatum var. saurae</name>
    <dbReference type="NCBI Taxonomy" id="547442"/>
    <lineage>
        <taxon>Eukaryota</taxon>
        <taxon>Viridiplantae</taxon>
        <taxon>Streptophyta</taxon>
        <taxon>Embryophyta</taxon>
        <taxon>Tracheophyta</taxon>
        <taxon>Spermatophyta</taxon>
        <taxon>Magnoliopsida</taxon>
        <taxon>Liliopsida</taxon>
        <taxon>Poales</taxon>
        <taxon>Poaceae</taxon>
        <taxon>PACMAD clade</taxon>
        <taxon>Panicoideae</taxon>
        <taxon>Andropogonodae</taxon>
        <taxon>Paspaleae</taxon>
        <taxon>Paspalinae</taxon>
        <taxon>Paspalum</taxon>
    </lineage>
</organism>
<feature type="region of interest" description="Disordered" evidence="1">
    <location>
        <begin position="165"/>
        <end position="208"/>
    </location>
</feature>
<protein>
    <submittedName>
        <fullName evidence="2">Uncharacterized protein</fullName>
    </submittedName>
</protein>
<feature type="compositionally biased region" description="Low complexity" evidence="1">
    <location>
        <begin position="24"/>
        <end position="34"/>
    </location>
</feature>
<sequence>SSTQFISKSTRTDSRSPPCIGDNTAPSTPTATAADRSGGQPDARRPLRRADAAAGRCAAPRPATNGSGCWPLRAPATAPGRRSDRASPATPRRHLRPADPGPVHFNPSAPNRFPPAQAHNTAASTPSAIAADGSGGQPLRAPATASARACRHLRRADGAVTGRFVCTGEASPRPAPSRSGGQPLRAPATAPGQRASGQEVRPRRRGDVSLAQSIGPATLPGADSRSTRPVALAAARFRERRTNAKRPRTRWPKDEPVHPITIKDDYGGLEVILDVYFPLHVTSL</sequence>
<evidence type="ECO:0000256" key="1">
    <source>
        <dbReference type="SAM" id="MobiDB-lite"/>
    </source>
</evidence>
<feature type="compositionally biased region" description="Low complexity" evidence="1">
    <location>
        <begin position="52"/>
        <end position="63"/>
    </location>
</feature>
<evidence type="ECO:0000313" key="3">
    <source>
        <dbReference type="Proteomes" id="UP001341281"/>
    </source>
</evidence>
<accession>A0AAQ3X2M9</accession>
<feature type="region of interest" description="Disordered" evidence="1">
    <location>
        <begin position="1"/>
        <end position="143"/>
    </location>
</feature>
<feature type="compositionally biased region" description="Polar residues" evidence="1">
    <location>
        <begin position="118"/>
        <end position="127"/>
    </location>
</feature>
<proteinExistence type="predicted"/>
<dbReference type="AlphaFoldDB" id="A0AAQ3X2M9"/>
<dbReference type="Proteomes" id="UP001341281">
    <property type="component" value="Chromosome 06"/>
</dbReference>